<reference evidence="3 4" key="1">
    <citation type="submission" date="2019-09" db="EMBL/GenBank/DDBJ databases">
        <title>Draft genome sequence of Bacillus sp. JC-7.</title>
        <authorList>
            <person name="Tanaka N."/>
            <person name="Shiwa Y."/>
            <person name="Fujita N."/>
            <person name="Tanasupawat S."/>
        </authorList>
    </citation>
    <scope>NUCLEOTIDE SEQUENCE [LARGE SCALE GENOMIC DNA]</scope>
    <source>
        <strain evidence="3 4">JC-7</strain>
    </source>
</reference>
<name>A0A5J4J3E6_9BACI</name>
<dbReference type="RefSeq" id="WP_151680091.1">
    <property type="nucleotide sequence ID" value="NZ_BKZP01000006.1"/>
</dbReference>
<dbReference type="AlphaFoldDB" id="A0A5J4J3E6"/>
<organism evidence="3 4">
    <name type="scientific">Weizmannia acidilactici</name>
    <dbReference type="NCBI Taxonomy" id="2607726"/>
    <lineage>
        <taxon>Bacteria</taxon>
        <taxon>Bacillati</taxon>
        <taxon>Bacillota</taxon>
        <taxon>Bacilli</taxon>
        <taxon>Bacillales</taxon>
        <taxon>Bacillaceae</taxon>
        <taxon>Heyndrickxia</taxon>
    </lineage>
</organism>
<feature type="compositionally biased region" description="Basic and acidic residues" evidence="1">
    <location>
        <begin position="215"/>
        <end position="237"/>
    </location>
</feature>
<keyword evidence="2" id="KW-0812">Transmembrane</keyword>
<sequence>MRRKTIVSLYIVMLSIATILSLYAPKQKAAATDTVVIPKDAIRLRILANSDKPEDQAVKRKIRDEVNAEITKWVGNLTSKDEAEKVIRSHLPDIERIAKRVIAEERMNQSVKVELGKVAFPTKLYGQYLYPAGKYEAVLITLGKGQGANWWCVLYPPLCFLDFPNGVAVEGGFEEKPKETGKNTKVAEPAAHAEKPAGDTAVKKTKTAKSGNEAAPEKTDNHEDKKSVRKETKHEGRSGQSVYMSENDEVKKKLLVVEIIKKLF</sequence>
<dbReference type="NCBIfam" id="TIGR02837">
    <property type="entry name" value="spore_II_R"/>
    <property type="match status" value="1"/>
</dbReference>
<accession>A0A5J4J3E6</accession>
<protein>
    <submittedName>
        <fullName evidence="3">Stage II sporulation protein R</fullName>
    </submittedName>
</protein>
<keyword evidence="2" id="KW-1133">Transmembrane helix</keyword>
<proteinExistence type="predicted"/>
<dbReference type="EMBL" id="BKZQ01000007">
    <property type="protein sequence ID" value="GER69486.1"/>
    <property type="molecule type" value="Genomic_DNA"/>
</dbReference>
<evidence type="ECO:0000313" key="4">
    <source>
        <dbReference type="Proteomes" id="UP000391919"/>
    </source>
</evidence>
<keyword evidence="2" id="KW-0472">Membrane</keyword>
<dbReference type="InterPro" id="IPR014202">
    <property type="entry name" value="Spore_II_R"/>
</dbReference>
<keyword evidence="4" id="KW-1185">Reference proteome</keyword>
<dbReference type="Pfam" id="PF09551">
    <property type="entry name" value="Spore_II_R"/>
    <property type="match status" value="1"/>
</dbReference>
<comment type="caution">
    <text evidence="3">The sequence shown here is derived from an EMBL/GenBank/DDBJ whole genome shotgun (WGS) entry which is preliminary data.</text>
</comment>
<evidence type="ECO:0000256" key="1">
    <source>
        <dbReference type="SAM" id="MobiDB-lite"/>
    </source>
</evidence>
<dbReference type="Proteomes" id="UP000391919">
    <property type="component" value="Unassembled WGS sequence"/>
</dbReference>
<feature type="region of interest" description="Disordered" evidence="1">
    <location>
        <begin position="174"/>
        <end position="245"/>
    </location>
</feature>
<evidence type="ECO:0000256" key="2">
    <source>
        <dbReference type="SAM" id="Phobius"/>
    </source>
</evidence>
<evidence type="ECO:0000313" key="3">
    <source>
        <dbReference type="EMBL" id="GER69486.1"/>
    </source>
</evidence>
<gene>
    <name evidence="3" type="primary">spoIIR</name>
    <name evidence="3" type="ORF">BpJC7_07890</name>
</gene>
<feature type="transmembrane region" description="Helical" evidence="2">
    <location>
        <begin position="7"/>
        <end position="24"/>
    </location>
</feature>